<evidence type="ECO:0000313" key="2">
    <source>
        <dbReference type="EMBL" id="KAG8383638.1"/>
    </source>
</evidence>
<feature type="transmembrane region" description="Helical" evidence="1">
    <location>
        <begin position="126"/>
        <end position="144"/>
    </location>
</feature>
<protein>
    <submittedName>
        <fullName evidence="2">Uncharacterized protein</fullName>
    </submittedName>
</protein>
<evidence type="ECO:0000256" key="1">
    <source>
        <dbReference type="SAM" id="Phobius"/>
    </source>
</evidence>
<sequence>MCVCGSGSARTAATKCTSGSGSAEPLPYVHFLAALQRDWNRGVEWALSRWRGKHKVNVAYRGLVAEIVYLIWNERNIRWFEGKTRTPSEVAHQANSIVKNRLLTMKLDDSLQCIAVRRLWRISWQVTFCFLAIACGMLGTTLFAN</sequence>
<gene>
    <name evidence="2" type="ORF">BUALT_Bualt04G0034800</name>
</gene>
<dbReference type="EMBL" id="WHWC01000004">
    <property type="protein sequence ID" value="KAG8383638.1"/>
    <property type="molecule type" value="Genomic_DNA"/>
</dbReference>
<name>A0AAV6XMY1_9LAMI</name>
<dbReference type="Proteomes" id="UP000826271">
    <property type="component" value="Unassembled WGS sequence"/>
</dbReference>
<dbReference type="AlphaFoldDB" id="A0AAV6XMY1"/>
<reference evidence="2" key="1">
    <citation type="submission" date="2019-10" db="EMBL/GenBank/DDBJ databases">
        <authorList>
            <person name="Zhang R."/>
            <person name="Pan Y."/>
            <person name="Wang J."/>
            <person name="Ma R."/>
            <person name="Yu S."/>
        </authorList>
    </citation>
    <scope>NUCLEOTIDE SEQUENCE</scope>
    <source>
        <strain evidence="2">LA-IB0</strain>
        <tissue evidence="2">Leaf</tissue>
    </source>
</reference>
<keyword evidence="3" id="KW-1185">Reference proteome</keyword>
<evidence type="ECO:0000313" key="3">
    <source>
        <dbReference type="Proteomes" id="UP000826271"/>
    </source>
</evidence>
<comment type="caution">
    <text evidence="2">The sequence shown here is derived from an EMBL/GenBank/DDBJ whole genome shotgun (WGS) entry which is preliminary data.</text>
</comment>
<proteinExistence type="predicted"/>
<keyword evidence="1" id="KW-0812">Transmembrane</keyword>
<keyword evidence="1" id="KW-0472">Membrane</keyword>
<accession>A0AAV6XMY1</accession>
<organism evidence="2 3">
    <name type="scientific">Buddleja alternifolia</name>
    <dbReference type="NCBI Taxonomy" id="168488"/>
    <lineage>
        <taxon>Eukaryota</taxon>
        <taxon>Viridiplantae</taxon>
        <taxon>Streptophyta</taxon>
        <taxon>Embryophyta</taxon>
        <taxon>Tracheophyta</taxon>
        <taxon>Spermatophyta</taxon>
        <taxon>Magnoliopsida</taxon>
        <taxon>eudicotyledons</taxon>
        <taxon>Gunneridae</taxon>
        <taxon>Pentapetalae</taxon>
        <taxon>asterids</taxon>
        <taxon>lamiids</taxon>
        <taxon>Lamiales</taxon>
        <taxon>Scrophulariaceae</taxon>
        <taxon>Buddlejeae</taxon>
        <taxon>Buddleja</taxon>
    </lineage>
</organism>
<keyword evidence="1" id="KW-1133">Transmembrane helix</keyword>